<protein>
    <submittedName>
        <fullName evidence="1">Uncharacterized protein</fullName>
    </submittedName>
</protein>
<organism evidence="1 2">
    <name type="scientific">Saitoella complicata (strain BCRC 22490 / CBS 7301 / JCM 7358 / NBRC 10748 / NRRL Y-17804)</name>
    <dbReference type="NCBI Taxonomy" id="698492"/>
    <lineage>
        <taxon>Eukaryota</taxon>
        <taxon>Fungi</taxon>
        <taxon>Dikarya</taxon>
        <taxon>Ascomycota</taxon>
        <taxon>Taphrinomycotina</taxon>
        <taxon>Taphrinomycotina incertae sedis</taxon>
        <taxon>Saitoella</taxon>
    </lineage>
</organism>
<evidence type="ECO:0000313" key="2">
    <source>
        <dbReference type="Proteomes" id="UP000033140"/>
    </source>
</evidence>
<dbReference type="Proteomes" id="UP000033140">
    <property type="component" value="Unassembled WGS sequence"/>
</dbReference>
<sequence>MYPVSSPVATQEQSAGEASCLPFPNCYLTHLDSAPSKLISALADDFRWDAYSQSQLGLPSQGEHEVDRINHQLRRSLEETLSQGVLPADLNLAIGRSSFAPLNSTCLPDLSAHSFRR</sequence>
<accession>A0A0E9NQB4</accession>
<gene>
    <name evidence="1" type="ORF">G7K_6153-t1</name>
</gene>
<dbReference type="AlphaFoldDB" id="A0A0E9NQB4"/>
<reference evidence="1 2" key="2">
    <citation type="journal article" date="2014" name="J. Gen. Appl. Microbiol.">
        <title>The early diverging ascomycetous budding yeast Saitoella complicata has three histone deacetylases belonging to the Clr6, Hos2, and Rpd3 lineages.</title>
        <authorList>
            <person name="Nishida H."/>
            <person name="Matsumoto T."/>
            <person name="Kondo S."/>
            <person name="Hamamoto M."/>
            <person name="Yoshikawa H."/>
        </authorList>
    </citation>
    <scope>NUCLEOTIDE SEQUENCE [LARGE SCALE GENOMIC DNA]</scope>
    <source>
        <strain evidence="1 2">NRRL Y-17804</strain>
    </source>
</reference>
<dbReference type="EMBL" id="BACD03000059">
    <property type="protein sequence ID" value="GAO52067.1"/>
    <property type="molecule type" value="Genomic_DNA"/>
</dbReference>
<proteinExistence type="predicted"/>
<reference evidence="1 2" key="1">
    <citation type="journal article" date="2011" name="J. Gen. Appl. Microbiol.">
        <title>Draft genome sequencing of the enigmatic yeast Saitoella complicata.</title>
        <authorList>
            <person name="Nishida H."/>
            <person name="Hamamoto M."/>
            <person name="Sugiyama J."/>
        </authorList>
    </citation>
    <scope>NUCLEOTIDE SEQUENCE [LARGE SCALE GENOMIC DNA]</scope>
    <source>
        <strain evidence="1 2">NRRL Y-17804</strain>
    </source>
</reference>
<comment type="caution">
    <text evidence="1">The sequence shown here is derived from an EMBL/GenBank/DDBJ whole genome shotgun (WGS) entry which is preliminary data.</text>
</comment>
<keyword evidence="2" id="KW-1185">Reference proteome</keyword>
<name>A0A0E9NQB4_SAICN</name>
<evidence type="ECO:0000313" key="1">
    <source>
        <dbReference type="EMBL" id="GAO52067.1"/>
    </source>
</evidence>
<reference evidence="1 2" key="3">
    <citation type="journal article" date="2015" name="Genome Announc.">
        <title>Draft Genome Sequence of the Archiascomycetous Yeast Saitoella complicata.</title>
        <authorList>
            <person name="Yamauchi K."/>
            <person name="Kondo S."/>
            <person name="Hamamoto M."/>
            <person name="Takahashi Y."/>
            <person name="Ogura Y."/>
            <person name="Hayashi T."/>
            <person name="Nishida H."/>
        </authorList>
    </citation>
    <scope>NUCLEOTIDE SEQUENCE [LARGE SCALE GENOMIC DNA]</scope>
    <source>
        <strain evidence="1 2">NRRL Y-17804</strain>
    </source>
</reference>